<evidence type="ECO:0000313" key="2">
    <source>
        <dbReference type="Proteomes" id="UP000585050"/>
    </source>
</evidence>
<proteinExistence type="predicted"/>
<organism evidence="1 2">
    <name type="scientific">Flammeovirga agarivorans</name>
    <dbReference type="NCBI Taxonomy" id="2726742"/>
    <lineage>
        <taxon>Bacteria</taxon>
        <taxon>Pseudomonadati</taxon>
        <taxon>Bacteroidota</taxon>
        <taxon>Cytophagia</taxon>
        <taxon>Cytophagales</taxon>
        <taxon>Flammeovirgaceae</taxon>
        <taxon>Flammeovirga</taxon>
    </lineage>
</organism>
<keyword evidence="2" id="KW-1185">Reference proteome</keyword>
<evidence type="ECO:0000313" key="1">
    <source>
        <dbReference type="EMBL" id="NLR91405.1"/>
    </source>
</evidence>
<protein>
    <submittedName>
        <fullName evidence="1">Uncharacterized protein</fullName>
    </submittedName>
</protein>
<dbReference type="RefSeq" id="WP_168882128.1">
    <property type="nucleotide sequence ID" value="NZ_JABAIL010000003.1"/>
</dbReference>
<reference evidence="1 2" key="1">
    <citation type="submission" date="2020-04" db="EMBL/GenBank/DDBJ databases">
        <title>Flammeovirga sp. SR4, a novel species isolated from seawater.</title>
        <authorList>
            <person name="Wang X."/>
        </authorList>
    </citation>
    <scope>NUCLEOTIDE SEQUENCE [LARGE SCALE GENOMIC DNA]</scope>
    <source>
        <strain evidence="1 2">SR4</strain>
    </source>
</reference>
<sequence>MNKKIITILISYLFVVNIYAQEAINQKRRLDFAQMYLETGGNFFPPFTGKELINGEVTPVDYSATLNPYITWGGFHFWGHAEFYVSFPLGQINLNGNEAQHQLLHAVATGTRVYPWAMKKGKIRPYFGVNWGSLTFTQIPQSGEKYTTIAKDFMLNFDAGLMYNYKKLGVRLAVNYFSNNKWQYPLSKTEMTEIVTPSYSLQFGLLYSFDATKNNTQKNIDQWNSYPNISKLSYDAVAFGDFFIGVGPSQSFSLSNSEYNTQEFPYLQQKLASSAYFDFALGYHFNRLNFFTAISFRNPTYTTKGFGTKQTIKKQSVAIELNKFLIDFSGFAPYIGLNIAHDKIEYIEDVDGLKRKLRFTAFEPGITFGWDIVPGKTNEAFILRTNLRWFPYSNFKLDGKAFDFSQLEYNLIQAVFYPQRLKRRS</sequence>
<dbReference type="Proteomes" id="UP000585050">
    <property type="component" value="Unassembled WGS sequence"/>
</dbReference>
<dbReference type="AlphaFoldDB" id="A0A7X8SJN4"/>
<comment type="caution">
    <text evidence="1">The sequence shown here is derived from an EMBL/GenBank/DDBJ whole genome shotgun (WGS) entry which is preliminary data.</text>
</comment>
<gene>
    <name evidence="1" type="ORF">HGP29_09325</name>
</gene>
<accession>A0A7X8SJN4</accession>
<name>A0A7X8SJN4_9BACT</name>
<dbReference type="EMBL" id="JABAIL010000003">
    <property type="protein sequence ID" value="NLR91405.1"/>
    <property type="molecule type" value="Genomic_DNA"/>
</dbReference>